<sequence>DPEPPAPALQYLGRRSSPPRNNYSDLGQPPNAGPGAPPALGFSRFPVGARYAGAGGLERFSGGGRSLIKKRLYVGEPHRGPGMPRGGTGRSLSPPNCFRPQPGGPEMRRVNSAGRAPPGGLHARRLSLGELRTRLVREAGRGEKPGEGQGGPAISQEKTFGFLPSALSPHTTTRYGSPINTFTVRPGTRHPISYACSGAHWKATS</sequence>
<dbReference type="Proteomes" id="UP000013456">
    <property type="component" value="Chromosome 4"/>
</dbReference>
<gene>
    <name evidence="2" type="ORF">EGK_14899</name>
</gene>
<accession>F6S5D7</accession>
<feature type="region of interest" description="Disordered" evidence="1">
    <location>
        <begin position="1"/>
        <end position="41"/>
    </location>
</feature>
<proteinExistence type="predicted"/>
<dbReference type="AlphaFoldDB" id="F6S5D7"/>
<feature type="non-terminal residue" evidence="2">
    <location>
        <position position="1"/>
    </location>
</feature>
<protein>
    <submittedName>
        <fullName evidence="2">Uncharacterized protein</fullName>
    </submittedName>
</protein>
<evidence type="ECO:0000256" key="1">
    <source>
        <dbReference type="SAM" id="MobiDB-lite"/>
    </source>
</evidence>
<feature type="non-terminal residue" evidence="2">
    <location>
        <position position="205"/>
    </location>
</feature>
<feature type="region of interest" description="Disordered" evidence="1">
    <location>
        <begin position="75"/>
        <end position="109"/>
    </location>
</feature>
<dbReference type="HOGENOM" id="CLU_059567_0_0_1"/>
<organism evidence="2">
    <name type="scientific">Macaca mulatta</name>
    <name type="common">Rhesus macaque</name>
    <dbReference type="NCBI Taxonomy" id="9544"/>
    <lineage>
        <taxon>Eukaryota</taxon>
        <taxon>Metazoa</taxon>
        <taxon>Chordata</taxon>
        <taxon>Craniata</taxon>
        <taxon>Vertebrata</taxon>
        <taxon>Euteleostomi</taxon>
        <taxon>Mammalia</taxon>
        <taxon>Eutheria</taxon>
        <taxon>Euarchontoglires</taxon>
        <taxon>Primates</taxon>
        <taxon>Haplorrhini</taxon>
        <taxon>Catarrhini</taxon>
        <taxon>Cercopithecidae</taxon>
        <taxon>Cercopithecinae</taxon>
        <taxon>Macaca</taxon>
    </lineage>
</organism>
<evidence type="ECO:0000313" key="2">
    <source>
        <dbReference type="EMBL" id="EHH18325.1"/>
    </source>
</evidence>
<dbReference type="PANTHER" id="PTHR35077:SF2">
    <property type="entry name" value="SIMILAR TO AI661453 PROTEIN"/>
    <property type="match status" value="1"/>
</dbReference>
<dbReference type="EMBL" id="CM001256">
    <property type="protein sequence ID" value="EHH18325.1"/>
    <property type="molecule type" value="Genomic_DNA"/>
</dbReference>
<name>F6S5D7_MACMU</name>
<reference evidence="2" key="1">
    <citation type="journal article" date="2011" name="Nat. Biotechnol.">
        <title>Genome sequencing and comparison of two nonhuman primate animal models, the cynomolgus and Chinese rhesus macaques.</title>
        <authorList>
            <person name="Yan G."/>
            <person name="Zhang G."/>
            <person name="Fang X."/>
            <person name="Zhang Y."/>
            <person name="Li C."/>
            <person name="Ling F."/>
            <person name="Cooper D.N."/>
            <person name="Li Q."/>
            <person name="Li Y."/>
            <person name="van Gool A.J."/>
            <person name="Du H."/>
            <person name="Chen J."/>
            <person name="Chen R."/>
            <person name="Zhang P."/>
            <person name="Huang Z."/>
            <person name="Thompson J.R."/>
            <person name="Meng Y."/>
            <person name="Bai Y."/>
            <person name="Wang J."/>
            <person name="Zhuo M."/>
            <person name="Wang T."/>
            <person name="Huang Y."/>
            <person name="Wei L."/>
            <person name="Li J."/>
            <person name="Wang Z."/>
            <person name="Hu H."/>
            <person name="Yang P."/>
            <person name="Le L."/>
            <person name="Stenson P.D."/>
            <person name="Li B."/>
            <person name="Liu X."/>
            <person name="Ball E.V."/>
            <person name="An N."/>
            <person name="Huang Q."/>
            <person name="Zhang Y."/>
            <person name="Fan W."/>
            <person name="Zhang X."/>
            <person name="Li Y."/>
            <person name="Wang W."/>
            <person name="Katze M.G."/>
            <person name="Su B."/>
            <person name="Nielsen R."/>
            <person name="Yang H."/>
            <person name="Wang J."/>
            <person name="Wang X."/>
            <person name="Wang J."/>
        </authorList>
    </citation>
    <scope>NUCLEOTIDE SEQUENCE [LARGE SCALE GENOMIC DNA]</scope>
    <source>
        <strain evidence="2">CR-5</strain>
    </source>
</reference>
<dbReference type="PANTHER" id="PTHR35077">
    <property type="entry name" value="SIMILAR TO AI661453 PROTEIN"/>
    <property type="match status" value="1"/>
</dbReference>